<name>A0ABT7I7R3_9GAMM</name>
<dbReference type="EMBL" id="JASSVS010000001">
    <property type="protein sequence ID" value="MDL0429718.1"/>
    <property type="molecule type" value="Genomic_DNA"/>
</dbReference>
<evidence type="ECO:0000313" key="3">
    <source>
        <dbReference type="EMBL" id="MDL0429718.1"/>
    </source>
</evidence>
<comment type="caution">
    <text evidence="3">The sequence shown here is derived from an EMBL/GenBank/DDBJ whole genome shotgun (WGS) entry which is preliminary data.</text>
</comment>
<protein>
    <submittedName>
        <fullName evidence="3">SDR family NAD(P)-dependent oxidoreductase</fullName>
    </submittedName>
</protein>
<dbReference type="PRINTS" id="PR00081">
    <property type="entry name" value="GDHRDH"/>
</dbReference>
<evidence type="ECO:0000256" key="2">
    <source>
        <dbReference type="ARBA" id="ARBA00023002"/>
    </source>
</evidence>
<accession>A0ABT7I7R3</accession>
<reference evidence="3 4" key="1">
    <citation type="submission" date="2023-06" db="EMBL/GenBank/DDBJ databases">
        <title>Marinobacter azerbaijanicus a moderately halophilic, isolated from Urmia Lake in Azerbaijan region of Iran.</title>
        <authorList>
            <person name="Sanchez-Porro C."/>
            <person name="Aghdam E.M."/>
            <person name="Saheb S.M."/>
            <person name="Tarhriz V."/>
            <person name="Kazemi E."/>
            <person name="Ammozegar M.A."/>
            <person name="Ventosa A."/>
            <person name="Hejazi M.S."/>
        </authorList>
    </citation>
    <scope>NUCLEOTIDE SEQUENCE [LARGE SCALE GENOMIC DNA]</scope>
    <source>
        <strain evidence="3 4">TBZ242</strain>
    </source>
</reference>
<dbReference type="InterPro" id="IPR002347">
    <property type="entry name" value="SDR_fam"/>
</dbReference>
<dbReference type="PANTHER" id="PTHR44196:SF3">
    <property type="entry name" value="SHORT CHAIN DEHYDROGENASE FAMILY PROTEIN"/>
    <property type="match status" value="1"/>
</dbReference>
<dbReference type="InterPro" id="IPR036291">
    <property type="entry name" value="NAD(P)-bd_dom_sf"/>
</dbReference>
<dbReference type="Proteomes" id="UP001227964">
    <property type="component" value="Unassembled WGS sequence"/>
</dbReference>
<gene>
    <name evidence="3" type="ORF">QPM17_01145</name>
</gene>
<organism evidence="3 4">
    <name type="scientific">Marinobacter azerbaijanicus</name>
    <dbReference type="NCBI Taxonomy" id="3050455"/>
    <lineage>
        <taxon>Bacteria</taxon>
        <taxon>Pseudomonadati</taxon>
        <taxon>Pseudomonadota</taxon>
        <taxon>Gammaproteobacteria</taxon>
        <taxon>Pseudomonadales</taxon>
        <taxon>Marinobacteraceae</taxon>
        <taxon>Marinobacter</taxon>
    </lineage>
</organism>
<proteinExistence type="inferred from homology"/>
<dbReference type="CDD" id="cd05233">
    <property type="entry name" value="SDR_c"/>
    <property type="match status" value="1"/>
</dbReference>
<keyword evidence="2" id="KW-0560">Oxidoreductase</keyword>
<evidence type="ECO:0000256" key="1">
    <source>
        <dbReference type="ARBA" id="ARBA00006484"/>
    </source>
</evidence>
<comment type="similarity">
    <text evidence="1">Belongs to the short-chain dehydrogenases/reductases (SDR) family.</text>
</comment>
<dbReference type="SUPFAM" id="SSF51735">
    <property type="entry name" value="NAD(P)-binding Rossmann-fold domains"/>
    <property type="match status" value="1"/>
</dbReference>
<dbReference type="Pfam" id="PF00106">
    <property type="entry name" value="adh_short"/>
    <property type="match status" value="1"/>
</dbReference>
<dbReference type="RefSeq" id="WP_285388036.1">
    <property type="nucleotide sequence ID" value="NZ_JASSVS010000001.1"/>
</dbReference>
<evidence type="ECO:0000313" key="4">
    <source>
        <dbReference type="Proteomes" id="UP001227964"/>
    </source>
</evidence>
<keyword evidence="4" id="KW-1185">Reference proteome</keyword>
<sequence length="247" mass="26608">MKHIVIVGATSAMAHECARIWAEQEATHFSLVGRSAERLQRVADDLKARSPGSDVTILATDFLSPEAIQATVDETTSNRRIDIALIAHGSLPDQNNCQIDLNVCADSLAVNGLSPALFAEALAGKMEDVNYGSLAIIGSVAGDRGRKSNYSYGAAKGLVERYTQGLQHRFAGTGVTVTLIKPGPTATPMTKEMQLEGTNLAKPVDVATAIVGAIHKNRLTIYAPEKWRIIMLVIKHMPSFIFNKLNI</sequence>
<dbReference type="Gene3D" id="3.40.50.720">
    <property type="entry name" value="NAD(P)-binding Rossmann-like Domain"/>
    <property type="match status" value="1"/>
</dbReference>
<dbReference type="PANTHER" id="PTHR44196">
    <property type="entry name" value="DEHYDROGENASE/REDUCTASE SDR FAMILY MEMBER 7B"/>
    <property type="match status" value="1"/>
</dbReference>